<protein>
    <submittedName>
        <fullName evidence="2">Methyl acetate hydrolase</fullName>
        <ecNumber evidence="2">3.1.1.-</ecNumber>
    </submittedName>
</protein>
<dbReference type="InterPro" id="IPR001466">
    <property type="entry name" value="Beta-lactam-related"/>
</dbReference>
<dbReference type="SUPFAM" id="SSF56601">
    <property type="entry name" value="beta-lactamase/transpeptidase-like"/>
    <property type="match status" value="1"/>
</dbReference>
<feature type="domain" description="Beta-lactamase-related" evidence="1">
    <location>
        <begin position="21"/>
        <end position="369"/>
    </location>
</feature>
<dbReference type="EMBL" id="JAFICZ010000001">
    <property type="protein sequence ID" value="MBP1292113.1"/>
    <property type="molecule type" value="Genomic_DNA"/>
</dbReference>
<dbReference type="PANTHER" id="PTHR43283">
    <property type="entry name" value="BETA-LACTAMASE-RELATED"/>
    <property type="match status" value="1"/>
</dbReference>
<dbReference type="Proteomes" id="UP000673383">
    <property type="component" value="Unassembled WGS sequence"/>
</dbReference>
<dbReference type="RefSeq" id="WP_172646080.1">
    <property type="nucleotide sequence ID" value="NZ_JAFICZ010000001.1"/>
</dbReference>
<dbReference type="Pfam" id="PF00144">
    <property type="entry name" value="Beta-lactamase"/>
    <property type="match status" value="1"/>
</dbReference>
<gene>
    <name evidence="2" type="ORF">JOH49_001866</name>
</gene>
<name>A0A8I1Y8Q8_BRAEL</name>
<dbReference type="PANTHER" id="PTHR43283:SF3">
    <property type="entry name" value="BETA-LACTAMASE FAMILY PROTEIN (AFU_ORTHOLOGUE AFUA_5G07500)"/>
    <property type="match status" value="1"/>
</dbReference>
<evidence type="ECO:0000259" key="1">
    <source>
        <dbReference type="Pfam" id="PF00144"/>
    </source>
</evidence>
<comment type="caution">
    <text evidence="2">The sequence shown here is derived from an EMBL/GenBank/DDBJ whole genome shotgun (WGS) entry which is preliminary data.</text>
</comment>
<accession>A0A8I1Y8Q8</accession>
<dbReference type="InterPro" id="IPR012338">
    <property type="entry name" value="Beta-lactam/transpept-like"/>
</dbReference>
<dbReference type="Gene3D" id="3.40.710.10">
    <property type="entry name" value="DD-peptidase/beta-lactamase superfamily"/>
    <property type="match status" value="1"/>
</dbReference>
<dbReference type="GO" id="GO:0016787">
    <property type="term" value="F:hydrolase activity"/>
    <property type="evidence" value="ECO:0007669"/>
    <property type="project" value="UniProtKB-KW"/>
</dbReference>
<proteinExistence type="predicted"/>
<reference evidence="2" key="1">
    <citation type="submission" date="2021-02" db="EMBL/GenBank/DDBJ databases">
        <title>Genomic Encyclopedia of Type Strains, Phase IV (KMG-V): Genome sequencing to study the core and pangenomes of soil and plant-associated prokaryotes.</title>
        <authorList>
            <person name="Whitman W."/>
        </authorList>
    </citation>
    <scope>NUCLEOTIDE SEQUENCE</scope>
    <source>
        <strain evidence="2">USDA 406</strain>
    </source>
</reference>
<evidence type="ECO:0000313" key="2">
    <source>
        <dbReference type="EMBL" id="MBP1292113.1"/>
    </source>
</evidence>
<sequence>MSTNFSAAADAILDGVVTSNPRIPGVVAMVTDRHRNIYEGAAGKRRLDQPSDMTTDSVFAIFSTTKAITGTAVLQLVEEGKLDLDAPARTYAPDIGKLQVIEGFDDKGEPRLRPPKRDITTRMLMVHSAGLSYDFINHTYNRLAQEKGQPSVITASKASLMTPLLFDPGERWEYGTNMDWCGQIVEAITGRRLGEVFKTRIFEPLGIMDTTFDLIDAMRRKLAGIHARNADGSLTPMDFELPAKPEIHMGGHGLYGTIGDYMRFIRMWLNDGAGEHGRVLKAETVRMAEKNHLGNNKVTAITGVITSLANDAEFFPGQSKSWALSFMINDEQAPTGRPAGALGWAGLANLFYWIDRQNGFGGYWATQILPFGDPTSFIGYINFETAFYESLRLRKAG</sequence>
<organism evidence="2 3">
    <name type="scientific">Bradyrhizobium elkanii</name>
    <dbReference type="NCBI Taxonomy" id="29448"/>
    <lineage>
        <taxon>Bacteria</taxon>
        <taxon>Pseudomonadati</taxon>
        <taxon>Pseudomonadota</taxon>
        <taxon>Alphaproteobacteria</taxon>
        <taxon>Hyphomicrobiales</taxon>
        <taxon>Nitrobacteraceae</taxon>
        <taxon>Bradyrhizobium</taxon>
    </lineage>
</organism>
<keyword evidence="2" id="KW-0378">Hydrolase</keyword>
<dbReference type="InterPro" id="IPR050789">
    <property type="entry name" value="Diverse_Enzym_Activities"/>
</dbReference>
<dbReference type="AlphaFoldDB" id="A0A8I1Y8Q8"/>
<evidence type="ECO:0000313" key="3">
    <source>
        <dbReference type="Proteomes" id="UP000673383"/>
    </source>
</evidence>
<dbReference type="EC" id="3.1.1.-" evidence="2"/>